<organism evidence="2 3">
    <name type="scientific">Edaphobacter acidisoli</name>
    <dbReference type="NCBI Taxonomy" id="2040573"/>
    <lineage>
        <taxon>Bacteria</taxon>
        <taxon>Pseudomonadati</taxon>
        <taxon>Acidobacteriota</taxon>
        <taxon>Terriglobia</taxon>
        <taxon>Terriglobales</taxon>
        <taxon>Acidobacteriaceae</taxon>
        <taxon>Edaphobacter</taxon>
    </lineage>
</organism>
<name>A0A916RYN6_9BACT</name>
<dbReference type="InterPro" id="IPR036390">
    <property type="entry name" value="WH_DNA-bd_sf"/>
</dbReference>
<protein>
    <submittedName>
        <fullName evidence="2">Transcriptional regulator</fullName>
    </submittedName>
</protein>
<gene>
    <name evidence="2" type="ORF">GCM10011507_30190</name>
</gene>
<feature type="domain" description="HTH arsR-type" evidence="1">
    <location>
        <begin position="1"/>
        <end position="111"/>
    </location>
</feature>
<dbReference type="PANTHER" id="PTHR38600:SF2">
    <property type="entry name" value="SLL0088 PROTEIN"/>
    <property type="match status" value="1"/>
</dbReference>
<dbReference type="GO" id="GO:0003700">
    <property type="term" value="F:DNA-binding transcription factor activity"/>
    <property type="evidence" value="ECO:0007669"/>
    <property type="project" value="InterPro"/>
</dbReference>
<sequence length="111" mass="12468">MPRPSASIERVFHALGDPTRRAIVERLSRGPVSVSKLHAPLNITLAAVVQHLQVLEGSGLVRTTKVGRVRTCHMEPKGFSAVERWINDRRTLWEKRLDHLGDLLAEEDDEA</sequence>
<reference evidence="2" key="2">
    <citation type="submission" date="2020-09" db="EMBL/GenBank/DDBJ databases">
        <authorList>
            <person name="Sun Q."/>
            <person name="Zhou Y."/>
        </authorList>
    </citation>
    <scope>NUCLEOTIDE SEQUENCE</scope>
    <source>
        <strain evidence="2">CGMCC 1.15447</strain>
    </source>
</reference>
<dbReference type="EMBL" id="BMJB01000003">
    <property type="protein sequence ID" value="GGA76835.1"/>
    <property type="molecule type" value="Genomic_DNA"/>
</dbReference>
<evidence type="ECO:0000313" key="3">
    <source>
        <dbReference type="Proteomes" id="UP000648801"/>
    </source>
</evidence>
<evidence type="ECO:0000259" key="1">
    <source>
        <dbReference type="PROSITE" id="PS50987"/>
    </source>
</evidence>
<dbReference type="InterPro" id="IPR036388">
    <property type="entry name" value="WH-like_DNA-bd_sf"/>
</dbReference>
<dbReference type="SUPFAM" id="SSF46785">
    <property type="entry name" value="Winged helix' DNA-binding domain"/>
    <property type="match status" value="1"/>
</dbReference>
<reference evidence="2" key="1">
    <citation type="journal article" date="2014" name="Int. J. Syst. Evol. Microbiol.">
        <title>Complete genome sequence of Corynebacterium casei LMG S-19264T (=DSM 44701T), isolated from a smear-ripened cheese.</title>
        <authorList>
            <consortium name="US DOE Joint Genome Institute (JGI-PGF)"/>
            <person name="Walter F."/>
            <person name="Albersmeier A."/>
            <person name="Kalinowski J."/>
            <person name="Ruckert C."/>
        </authorList>
    </citation>
    <scope>NUCLEOTIDE SEQUENCE</scope>
    <source>
        <strain evidence="2">CGMCC 1.15447</strain>
    </source>
</reference>
<dbReference type="CDD" id="cd00090">
    <property type="entry name" value="HTH_ARSR"/>
    <property type="match status" value="1"/>
</dbReference>
<keyword evidence="3" id="KW-1185">Reference proteome</keyword>
<dbReference type="PRINTS" id="PR00778">
    <property type="entry name" value="HTHARSR"/>
</dbReference>
<accession>A0A916RYN6</accession>
<dbReference type="NCBIfam" id="NF033788">
    <property type="entry name" value="HTH_metalloreg"/>
    <property type="match status" value="1"/>
</dbReference>
<dbReference type="InterPro" id="IPR001845">
    <property type="entry name" value="HTH_ArsR_DNA-bd_dom"/>
</dbReference>
<evidence type="ECO:0000313" key="2">
    <source>
        <dbReference type="EMBL" id="GGA76835.1"/>
    </source>
</evidence>
<dbReference type="SMART" id="SM00418">
    <property type="entry name" value="HTH_ARSR"/>
    <property type="match status" value="1"/>
</dbReference>
<comment type="caution">
    <text evidence="2">The sequence shown here is derived from an EMBL/GenBank/DDBJ whole genome shotgun (WGS) entry which is preliminary data.</text>
</comment>
<dbReference type="AlphaFoldDB" id="A0A916RYN6"/>
<dbReference type="InterPro" id="IPR011991">
    <property type="entry name" value="ArsR-like_HTH"/>
</dbReference>
<dbReference type="PANTHER" id="PTHR38600">
    <property type="entry name" value="TRANSCRIPTIONAL REGULATORY PROTEIN"/>
    <property type="match status" value="1"/>
</dbReference>
<dbReference type="RefSeq" id="WP_188760376.1">
    <property type="nucleotide sequence ID" value="NZ_BMJB01000003.1"/>
</dbReference>
<dbReference type="Proteomes" id="UP000648801">
    <property type="component" value="Unassembled WGS sequence"/>
</dbReference>
<dbReference type="PROSITE" id="PS50987">
    <property type="entry name" value="HTH_ARSR_2"/>
    <property type="match status" value="1"/>
</dbReference>
<proteinExistence type="predicted"/>
<dbReference type="Pfam" id="PF12840">
    <property type="entry name" value="HTH_20"/>
    <property type="match status" value="1"/>
</dbReference>
<dbReference type="Gene3D" id="1.10.10.10">
    <property type="entry name" value="Winged helix-like DNA-binding domain superfamily/Winged helix DNA-binding domain"/>
    <property type="match status" value="1"/>
</dbReference>